<dbReference type="SMART" id="SM00552">
    <property type="entry name" value="ADEAMc"/>
    <property type="match status" value="1"/>
</dbReference>
<comment type="function">
    <text evidence="6">Specifically deaminates adenosine-37 to inosine in tRNA-Ala.</text>
</comment>
<proteinExistence type="inferred from homology"/>
<dbReference type="GO" id="GO:0003723">
    <property type="term" value="F:RNA binding"/>
    <property type="evidence" value="ECO:0007669"/>
    <property type="project" value="InterPro"/>
</dbReference>
<evidence type="ECO:0000256" key="2">
    <source>
        <dbReference type="ARBA" id="ARBA00022723"/>
    </source>
</evidence>
<dbReference type="AlphaFoldDB" id="A0A9P6RSK5"/>
<dbReference type="EC" id="3.5.4.34" evidence="8"/>
<keyword evidence="15" id="KW-1185">Reference proteome</keyword>
<dbReference type="GO" id="GO:0008033">
    <property type="term" value="P:tRNA processing"/>
    <property type="evidence" value="ECO:0007669"/>
    <property type="project" value="UniProtKB-KW"/>
</dbReference>
<evidence type="ECO:0000256" key="11">
    <source>
        <dbReference type="ARBA" id="ARBA00047635"/>
    </source>
</evidence>
<keyword evidence="1" id="KW-0819">tRNA processing</keyword>
<organism evidence="14 15">
    <name type="scientific">Dissophora globulifera</name>
    <dbReference type="NCBI Taxonomy" id="979702"/>
    <lineage>
        <taxon>Eukaryota</taxon>
        <taxon>Fungi</taxon>
        <taxon>Fungi incertae sedis</taxon>
        <taxon>Mucoromycota</taxon>
        <taxon>Mortierellomycotina</taxon>
        <taxon>Mortierellomycetes</taxon>
        <taxon>Mortierellales</taxon>
        <taxon>Mortierellaceae</taxon>
        <taxon>Dissophora</taxon>
    </lineage>
</organism>
<comment type="caution">
    <text evidence="14">The sequence shown here is derived from an EMBL/GenBank/DDBJ whole genome shotgun (WGS) entry which is preliminary data.</text>
</comment>
<evidence type="ECO:0000256" key="8">
    <source>
        <dbReference type="ARBA" id="ARBA00038940"/>
    </source>
</evidence>
<feature type="compositionally biased region" description="Basic and acidic residues" evidence="12">
    <location>
        <begin position="229"/>
        <end position="239"/>
    </location>
</feature>
<dbReference type="InterPro" id="IPR002466">
    <property type="entry name" value="A_deamin"/>
</dbReference>
<dbReference type="PANTHER" id="PTHR46516:SF1">
    <property type="entry name" value="TRNA-SPECIFIC ADENOSINE DEAMINASE 1"/>
    <property type="match status" value="1"/>
</dbReference>
<reference evidence="14" key="1">
    <citation type="journal article" date="2020" name="Fungal Divers.">
        <title>Resolving the Mortierellaceae phylogeny through synthesis of multi-gene phylogenetics and phylogenomics.</title>
        <authorList>
            <person name="Vandepol N."/>
            <person name="Liber J."/>
            <person name="Desiro A."/>
            <person name="Na H."/>
            <person name="Kennedy M."/>
            <person name="Barry K."/>
            <person name="Grigoriev I.V."/>
            <person name="Miller A.N."/>
            <person name="O'Donnell K."/>
            <person name="Stajich J.E."/>
            <person name="Bonito G."/>
        </authorList>
    </citation>
    <scope>NUCLEOTIDE SEQUENCE</scope>
    <source>
        <strain evidence="14">REB-010B</strain>
    </source>
</reference>
<feature type="compositionally biased region" description="Low complexity" evidence="12">
    <location>
        <begin position="190"/>
        <end position="207"/>
    </location>
</feature>
<dbReference type="GO" id="GO:0043829">
    <property type="term" value="F:tRNA-specific adenosine-37 deaminase activity"/>
    <property type="evidence" value="ECO:0007669"/>
    <property type="project" value="UniProtKB-EC"/>
</dbReference>
<dbReference type="Pfam" id="PF02137">
    <property type="entry name" value="A_deamin"/>
    <property type="match status" value="1"/>
</dbReference>
<dbReference type="OrthoDB" id="10268011at2759"/>
<dbReference type="PROSITE" id="PS50141">
    <property type="entry name" value="A_DEAMIN_EDITASE"/>
    <property type="match status" value="1"/>
</dbReference>
<comment type="cofactor">
    <cofactor evidence="5">
        <name>1D-myo-inositol hexakisphosphate</name>
        <dbReference type="ChEBI" id="CHEBI:58130"/>
    </cofactor>
</comment>
<dbReference type="GO" id="GO:0046872">
    <property type="term" value="F:metal ion binding"/>
    <property type="evidence" value="ECO:0007669"/>
    <property type="project" value="UniProtKB-KW"/>
</dbReference>
<evidence type="ECO:0000256" key="4">
    <source>
        <dbReference type="ARBA" id="ARBA00022833"/>
    </source>
</evidence>
<name>A0A9P6RSK5_9FUNG</name>
<keyword evidence="2" id="KW-0479">Metal-binding</keyword>
<keyword evidence="3" id="KW-0378">Hydrolase</keyword>
<evidence type="ECO:0000256" key="10">
    <source>
        <dbReference type="ARBA" id="ARBA00041760"/>
    </source>
</evidence>
<evidence type="ECO:0000256" key="12">
    <source>
        <dbReference type="SAM" id="MobiDB-lite"/>
    </source>
</evidence>
<evidence type="ECO:0000256" key="9">
    <source>
        <dbReference type="ARBA" id="ARBA00040502"/>
    </source>
</evidence>
<dbReference type="EMBL" id="JAAAIP010000166">
    <property type="protein sequence ID" value="KAG0324028.1"/>
    <property type="molecule type" value="Genomic_DNA"/>
</dbReference>
<dbReference type="PANTHER" id="PTHR46516">
    <property type="entry name" value="TRNA-SPECIFIC ADENOSINE DEAMINASE 1"/>
    <property type="match status" value="1"/>
</dbReference>
<feature type="domain" description="A to I editase" evidence="13">
    <location>
        <begin position="77"/>
        <end position="570"/>
    </location>
</feature>
<evidence type="ECO:0000256" key="3">
    <source>
        <dbReference type="ARBA" id="ARBA00022801"/>
    </source>
</evidence>
<evidence type="ECO:0000256" key="1">
    <source>
        <dbReference type="ARBA" id="ARBA00022694"/>
    </source>
</evidence>
<evidence type="ECO:0000256" key="5">
    <source>
        <dbReference type="ARBA" id="ARBA00037026"/>
    </source>
</evidence>
<evidence type="ECO:0000256" key="7">
    <source>
        <dbReference type="ARBA" id="ARBA00038326"/>
    </source>
</evidence>
<evidence type="ECO:0000313" key="15">
    <source>
        <dbReference type="Proteomes" id="UP000738325"/>
    </source>
</evidence>
<sequence>MPCYSLHDLTKGIVQECHAQFSRLPKHGKPSKKSNGQAEWTILAGIVATTPTTPAPGQSTESDAGDAVDSYMVECISLGAGSKCLPQGKLSPRGDLVNDCHAEILARRGFNKWCLQEMHSSFQHPENTLNKFRYLGRQVSSPEGKLGPLFALVDPRTRFHLYVSQAPCGDATTASLAHIQSAESRAAFLQGQGQQRAQQQQAATTGGTDDGVQRKSQEQTSLLAGTKHPRQDSDGDEPARSCLNKHPKVRGTSDAPTTISTIATATDTTTSATATVTSATANASTTTVTNDATNPSECHHTLGFRRGRVDYDSVGVLRTKPGRVDSEPTLSMSCSDKIARWGVQGLTSALVAAFLETPIYLSSVITRELFDAAALKRALLERIVVANCACLDKTQLSDGSGHLWRPHPVQIHASSIVFEFSKEAITSSIEQEGGSHQPVASSSSISWIASEPSITEVLVNGCKAGASSKQPLPPKSRSRLCKVNMFQSSVALWKSICAASAATTLEPQVPDLIQCMVGTLAVGQQWPTSKEEITYREWKQLAKDYTAVKEDLFRSVFQNWVRGDEAFEQFNVEGTSLIITRL</sequence>
<evidence type="ECO:0000256" key="6">
    <source>
        <dbReference type="ARBA" id="ARBA00037784"/>
    </source>
</evidence>
<accession>A0A9P6RSK5</accession>
<feature type="region of interest" description="Disordered" evidence="12">
    <location>
        <begin position="187"/>
        <end position="258"/>
    </location>
</feature>
<evidence type="ECO:0000313" key="14">
    <source>
        <dbReference type="EMBL" id="KAG0324028.1"/>
    </source>
</evidence>
<comment type="catalytic activity">
    <reaction evidence="11">
        <text>adenosine(37) in tRNA(Ala) + H2O + H(+) = inosine(37) in tRNA(Ala) + NH4(+)</text>
        <dbReference type="Rhea" id="RHEA:50968"/>
        <dbReference type="Rhea" id="RHEA-COMP:12855"/>
        <dbReference type="Rhea" id="RHEA-COMP:12856"/>
        <dbReference type="ChEBI" id="CHEBI:15377"/>
        <dbReference type="ChEBI" id="CHEBI:15378"/>
        <dbReference type="ChEBI" id="CHEBI:28938"/>
        <dbReference type="ChEBI" id="CHEBI:74411"/>
        <dbReference type="ChEBI" id="CHEBI:82852"/>
        <dbReference type="EC" id="3.5.4.34"/>
    </reaction>
</comment>
<gene>
    <name evidence="14" type="primary">ADAT1</name>
    <name evidence="14" type="ORF">BGZ99_002269</name>
</gene>
<evidence type="ECO:0000259" key="13">
    <source>
        <dbReference type="PROSITE" id="PS50141"/>
    </source>
</evidence>
<dbReference type="Proteomes" id="UP000738325">
    <property type="component" value="Unassembled WGS sequence"/>
</dbReference>
<keyword evidence="4" id="KW-0862">Zinc</keyword>
<protein>
    <recommendedName>
        <fullName evidence="9">tRNA-specific adenosine deaminase 1</fullName>
        <ecNumber evidence="8">3.5.4.34</ecNumber>
    </recommendedName>
    <alternativeName>
        <fullName evidence="10">tRNA-specific adenosine-37 deaminase</fullName>
    </alternativeName>
</protein>
<comment type="similarity">
    <text evidence="7">Belongs to the ADAT1 family.</text>
</comment>